<evidence type="ECO:0000313" key="1">
    <source>
        <dbReference type="EMBL" id="KAF2559064.1"/>
    </source>
</evidence>
<reference evidence="1" key="1">
    <citation type="submission" date="2019-12" db="EMBL/GenBank/DDBJ databases">
        <title>Genome sequencing and annotation of Brassica cretica.</title>
        <authorList>
            <person name="Studholme D.J."/>
            <person name="Sarris P.F."/>
        </authorList>
    </citation>
    <scope>NUCLEOTIDE SEQUENCE</scope>
    <source>
        <strain evidence="1">PFS-001/15</strain>
        <tissue evidence="1">Leaf</tissue>
    </source>
</reference>
<dbReference type="Proteomes" id="UP000712281">
    <property type="component" value="Unassembled WGS sequence"/>
</dbReference>
<accession>A0A8S9HNV0</accession>
<evidence type="ECO:0000313" key="2">
    <source>
        <dbReference type="Proteomes" id="UP000712281"/>
    </source>
</evidence>
<dbReference type="EMBL" id="QGKW02001940">
    <property type="protein sequence ID" value="KAF2559064.1"/>
    <property type="molecule type" value="Genomic_DNA"/>
</dbReference>
<organism evidence="1 2">
    <name type="scientific">Brassica cretica</name>
    <name type="common">Mustard</name>
    <dbReference type="NCBI Taxonomy" id="69181"/>
    <lineage>
        <taxon>Eukaryota</taxon>
        <taxon>Viridiplantae</taxon>
        <taxon>Streptophyta</taxon>
        <taxon>Embryophyta</taxon>
        <taxon>Tracheophyta</taxon>
        <taxon>Spermatophyta</taxon>
        <taxon>Magnoliopsida</taxon>
        <taxon>eudicotyledons</taxon>
        <taxon>Gunneridae</taxon>
        <taxon>Pentapetalae</taxon>
        <taxon>rosids</taxon>
        <taxon>malvids</taxon>
        <taxon>Brassicales</taxon>
        <taxon>Brassicaceae</taxon>
        <taxon>Brassiceae</taxon>
        <taxon>Brassica</taxon>
    </lineage>
</organism>
<name>A0A8S9HNV0_BRACR</name>
<comment type="caution">
    <text evidence="1">The sequence shown here is derived from an EMBL/GenBank/DDBJ whole genome shotgun (WGS) entry which is preliminary data.</text>
</comment>
<sequence>MGYAPASIYTDHRPGPRWRSCQPARLNRVFPLLAVLVSTACPEGCTDVLASVTDPMMDFSLSYFTKGRLLKLSNDLSHTSTQLGRADHSLCSVRVNYLTGRVDHPAHVLILTTMYQHDQNEPGQ</sequence>
<gene>
    <name evidence="1" type="ORF">F2Q68_00016460</name>
</gene>
<protein>
    <submittedName>
        <fullName evidence="1">Uncharacterized protein</fullName>
    </submittedName>
</protein>
<proteinExistence type="predicted"/>
<dbReference type="AlphaFoldDB" id="A0A8S9HNV0"/>